<keyword evidence="8" id="KW-0325">Glycoprotein</keyword>
<dbReference type="GO" id="GO:0098552">
    <property type="term" value="C:side of membrane"/>
    <property type="evidence" value="ECO:0007669"/>
    <property type="project" value="UniProtKB-KW"/>
</dbReference>
<evidence type="ECO:0000256" key="6">
    <source>
        <dbReference type="ARBA" id="ARBA00022974"/>
    </source>
</evidence>
<evidence type="ECO:0000256" key="4">
    <source>
        <dbReference type="ARBA" id="ARBA00022622"/>
    </source>
</evidence>
<evidence type="ECO:0000256" key="10">
    <source>
        <dbReference type="ARBA" id="ARBA00023288"/>
    </source>
</evidence>
<keyword evidence="10" id="KW-0449">Lipoprotein</keyword>
<feature type="compositionally biased region" description="Gly residues" evidence="11">
    <location>
        <begin position="134"/>
        <end position="145"/>
    </location>
</feature>
<comment type="caution">
    <text evidence="12">The sequence shown here is derived from an EMBL/GenBank/DDBJ whole genome shotgun (WGS) entry which is preliminary data.</text>
</comment>
<comment type="similarity">
    <text evidence="2">Belongs to the glypican family.</text>
</comment>
<feature type="compositionally biased region" description="Polar residues" evidence="11">
    <location>
        <begin position="243"/>
        <end position="254"/>
    </location>
</feature>
<evidence type="ECO:0000256" key="5">
    <source>
        <dbReference type="ARBA" id="ARBA00022729"/>
    </source>
</evidence>
<reference evidence="12 13" key="1">
    <citation type="journal article" date="2021" name="Elife">
        <title>Chloroplast acquisition without the gene transfer in kleptoplastic sea slugs, Plakobranchus ocellatus.</title>
        <authorList>
            <person name="Maeda T."/>
            <person name="Takahashi S."/>
            <person name="Yoshida T."/>
            <person name="Shimamura S."/>
            <person name="Takaki Y."/>
            <person name="Nagai Y."/>
            <person name="Toyoda A."/>
            <person name="Suzuki Y."/>
            <person name="Arimoto A."/>
            <person name="Ishii H."/>
            <person name="Satoh N."/>
            <person name="Nishiyama T."/>
            <person name="Hasebe M."/>
            <person name="Maruyama T."/>
            <person name="Minagawa J."/>
            <person name="Obokata J."/>
            <person name="Shigenobu S."/>
        </authorList>
    </citation>
    <scope>NUCLEOTIDE SEQUENCE [LARGE SCALE GENOMIC DNA]</scope>
</reference>
<feature type="compositionally biased region" description="Basic and acidic residues" evidence="11">
    <location>
        <begin position="149"/>
        <end position="164"/>
    </location>
</feature>
<evidence type="ECO:0000256" key="8">
    <source>
        <dbReference type="ARBA" id="ARBA00023180"/>
    </source>
</evidence>
<evidence type="ECO:0000256" key="3">
    <source>
        <dbReference type="ARBA" id="ARBA00022475"/>
    </source>
</evidence>
<evidence type="ECO:0000256" key="9">
    <source>
        <dbReference type="ARBA" id="ARBA00023207"/>
    </source>
</evidence>
<dbReference type="GO" id="GO:0009966">
    <property type="term" value="P:regulation of signal transduction"/>
    <property type="evidence" value="ECO:0007669"/>
    <property type="project" value="InterPro"/>
</dbReference>
<feature type="compositionally biased region" description="Basic and acidic residues" evidence="11">
    <location>
        <begin position="113"/>
        <end position="122"/>
    </location>
</feature>
<dbReference type="InterPro" id="IPR001863">
    <property type="entry name" value="Glypican"/>
</dbReference>
<gene>
    <name evidence="12" type="ORF">ElyMa_004975600</name>
</gene>
<organism evidence="12 13">
    <name type="scientific">Elysia marginata</name>
    <dbReference type="NCBI Taxonomy" id="1093978"/>
    <lineage>
        <taxon>Eukaryota</taxon>
        <taxon>Metazoa</taxon>
        <taxon>Spiralia</taxon>
        <taxon>Lophotrochozoa</taxon>
        <taxon>Mollusca</taxon>
        <taxon>Gastropoda</taxon>
        <taxon>Heterobranchia</taxon>
        <taxon>Euthyneura</taxon>
        <taxon>Panpulmonata</taxon>
        <taxon>Sacoglossa</taxon>
        <taxon>Placobranchoidea</taxon>
        <taxon>Plakobranchidae</taxon>
        <taxon>Elysia</taxon>
    </lineage>
</organism>
<keyword evidence="9" id="KW-0357">Heparan sulfate</keyword>
<evidence type="ECO:0000313" key="12">
    <source>
        <dbReference type="EMBL" id="GFS17206.1"/>
    </source>
</evidence>
<sequence length="312" mass="33444">MIVSVRQLVSVASASDSYLAEVQEDGVLRQIDNPEVEVDVQMVESVFNRQKVQLQHITRKLNLAHKGEHVEWVDTGMDSYVPGSGSGDGMLYDDEDDDLYTHEDVDDDTDDGADYHTDIHDDYSDDEDDYLDSSGGGYQGSGSGSHGIVTDDERRGIVDIDRSPGRYTPTGGSGSHSGRGRGRGGNRDRYHHKKGGSKDYPNWYGNSEGRDRNSGSPGTFNNNRGTGGGNVPSILNSGGGSYKPNSNRNTNKNRGSGGRSEVPTAQEGGQGSGKDTASSSCAANVGVVLLLLGFHWLVVRRFTASSLSTNSC</sequence>
<keyword evidence="6" id="KW-0654">Proteoglycan</keyword>
<evidence type="ECO:0000256" key="1">
    <source>
        <dbReference type="ARBA" id="ARBA00004609"/>
    </source>
</evidence>
<keyword evidence="7" id="KW-0472">Membrane</keyword>
<evidence type="ECO:0000256" key="2">
    <source>
        <dbReference type="ARBA" id="ARBA00010260"/>
    </source>
</evidence>
<proteinExistence type="inferred from homology"/>
<evidence type="ECO:0000256" key="7">
    <source>
        <dbReference type="ARBA" id="ARBA00023136"/>
    </source>
</evidence>
<dbReference type="AlphaFoldDB" id="A0AAV4J4E8"/>
<protein>
    <submittedName>
        <fullName evidence="12">Glypican-6</fullName>
    </submittedName>
</protein>
<dbReference type="Pfam" id="PF01153">
    <property type="entry name" value="Glypican"/>
    <property type="match status" value="1"/>
</dbReference>
<comment type="subcellular location">
    <subcellularLocation>
        <location evidence="1">Cell membrane</location>
        <topology evidence="1">Lipid-anchor</topology>
        <topology evidence="1">GPI-anchor</topology>
    </subcellularLocation>
</comment>
<feature type="compositionally biased region" description="Basic residues" evidence="11">
    <location>
        <begin position="178"/>
        <end position="195"/>
    </location>
</feature>
<evidence type="ECO:0000313" key="13">
    <source>
        <dbReference type="Proteomes" id="UP000762676"/>
    </source>
</evidence>
<keyword evidence="3" id="KW-1003">Cell membrane</keyword>
<dbReference type="GO" id="GO:0005886">
    <property type="term" value="C:plasma membrane"/>
    <property type="evidence" value="ECO:0007669"/>
    <property type="project" value="UniProtKB-SubCell"/>
</dbReference>
<feature type="compositionally biased region" description="Acidic residues" evidence="11">
    <location>
        <begin position="91"/>
        <end position="112"/>
    </location>
</feature>
<dbReference type="Proteomes" id="UP000762676">
    <property type="component" value="Unassembled WGS sequence"/>
</dbReference>
<evidence type="ECO:0000256" key="11">
    <source>
        <dbReference type="SAM" id="MobiDB-lite"/>
    </source>
</evidence>
<keyword evidence="4" id="KW-0336">GPI-anchor</keyword>
<name>A0AAV4J4E8_9GAST</name>
<keyword evidence="13" id="KW-1185">Reference proteome</keyword>
<dbReference type="EMBL" id="BMAT01009969">
    <property type="protein sequence ID" value="GFS17206.1"/>
    <property type="molecule type" value="Genomic_DNA"/>
</dbReference>
<accession>A0AAV4J4E8</accession>
<keyword evidence="5" id="KW-0732">Signal</keyword>
<feature type="region of interest" description="Disordered" evidence="11">
    <location>
        <begin position="84"/>
        <end position="278"/>
    </location>
</feature>